<keyword evidence="1" id="KW-0238">DNA-binding</keyword>
<dbReference type="CDD" id="cd02209">
    <property type="entry name" value="cupin_XRE_C"/>
    <property type="match status" value="1"/>
</dbReference>
<dbReference type="SUPFAM" id="SSF51182">
    <property type="entry name" value="RmlC-like cupins"/>
    <property type="match status" value="1"/>
</dbReference>
<dbReference type="InterPro" id="IPR010982">
    <property type="entry name" value="Lambda_DNA-bd_dom_sf"/>
</dbReference>
<accession>A0A1W1YM65</accession>
<evidence type="ECO:0000313" key="4">
    <source>
        <dbReference type="Proteomes" id="UP000192418"/>
    </source>
</evidence>
<dbReference type="Pfam" id="PF01381">
    <property type="entry name" value="HTH_3"/>
    <property type="match status" value="1"/>
</dbReference>
<dbReference type="Proteomes" id="UP000192418">
    <property type="component" value="Unassembled WGS sequence"/>
</dbReference>
<dbReference type="InterPro" id="IPR011051">
    <property type="entry name" value="RmlC_Cupin_sf"/>
</dbReference>
<dbReference type="GO" id="GO:0003700">
    <property type="term" value="F:DNA-binding transcription factor activity"/>
    <property type="evidence" value="ECO:0007669"/>
    <property type="project" value="TreeGrafter"/>
</dbReference>
<evidence type="ECO:0000313" key="3">
    <source>
        <dbReference type="EMBL" id="SMC37295.1"/>
    </source>
</evidence>
<sequence>MPNAMDINIKDEVAALNLGKKIKQLRTLRGFTLQAVSDLTGLSKPLLSQIENNIAAPPIATLIKISTALGVKISHFFQDHSMDHSRIAVVRKDQRYGVKKLSHHNYSSDIGYRYQSLAYPMADKQMEPFIAEIESRRDDELLYNNHVGEEFMFLLEGQLEFRTAKQSHVLNEGDAIYFDSSIPHAVRGVGEIAKILVIVFTPRS</sequence>
<dbReference type="STRING" id="1121400.SAMN02746065_101189"/>
<dbReference type="OrthoDB" id="5343295at2"/>
<dbReference type="GO" id="GO:0005829">
    <property type="term" value="C:cytosol"/>
    <property type="evidence" value="ECO:0007669"/>
    <property type="project" value="TreeGrafter"/>
</dbReference>
<dbReference type="GO" id="GO:0003677">
    <property type="term" value="F:DNA binding"/>
    <property type="evidence" value="ECO:0007669"/>
    <property type="project" value="UniProtKB-KW"/>
</dbReference>
<dbReference type="Gene3D" id="2.60.120.10">
    <property type="entry name" value="Jelly Rolls"/>
    <property type="match status" value="1"/>
</dbReference>
<dbReference type="PROSITE" id="PS50943">
    <property type="entry name" value="HTH_CROC1"/>
    <property type="match status" value="1"/>
</dbReference>
<keyword evidence="4" id="KW-1185">Reference proteome</keyword>
<proteinExistence type="predicted"/>
<dbReference type="Gene3D" id="1.10.260.40">
    <property type="entry name" value="lambda repressor-like DNA-binding domains"/>
    <property type="match status" value="1"/>
</dbReference>
<evidence type="ECO:0000256" key="1">
    <source>
        <dbReference type="ARBA" id="ARBA00023125"/>
    </source>
</evidence>
<name>A0A1W1YM65_9BACT</name>
<dbReference type="AlphaFoldDB" id="A0A1W1YM65"/>
<dbReference type="Pfam" id="PF07883">
    <property type="entry name" value="Cupin_2"/>
    <property type="match status" value="1"/>
</dbReference>
<dbReference type="EMBL" id="FWXY01000001">
    <property type="protein sequence ID" value="SMC37295.1"/>
    <property type="molecule type" value="Genomic_DNA"/>
</dbReference>
<dbReference type="InterPro" id="IPR001387">
    <property type="entry name" value="Cro/C1-type_HTH"/>
</dbReference>
<dbReference type="InterPro" id="IPR050807">
    <property type="entry name" value="TransReg_Diox_bact_type"/>
</dbReference>
<dbReference type="InterPro" id="IPR014710">
    <property type="entry name" value="RmlC-like_jellyroll"/>
</dbReference>
<dbReference type="PANTHER" id="PTHR46797">
    <property type="entry name" value="HTH-TYPE TRANSCRIPTIONAL REGULATOR"/>
    <property type="match status" value="1"/>
</dbReference>
<organism evidence="3 4">
    <name type="scientific">Desulfocicer vacuolatum DSM 3385</name>
    <dbReference type="NCBI Taxonomy" id="1121400"/>
    <lineage>
        <taxon>Bacteria</taxon>
        <taxon>Pseudomonadati</taxon>
        <taxon>Thermodesulfobacteriota</taxon>
        <taxon>Desulfobacteria</taxon>
        <taxon>Desulfobacterales</taxon>
        <taxon>Desulfobacteraceae</taxon>
        <taxon>Desulfocicer</taxon>
    </lineage>
</organism>
<evidence type="ECO:0000259" key="2">
    <source>
        <dbReference type="PROSITE" id="PS50943"/>
    </source>
</evidence>
<dbReference type="CDD" id="cd00093">
    <property type="entry name" value="HTH_XRE"/>
    <property type="match status" value="1"/>
</dbReference>
<feature type="domain" description="HTH cro/C1-type" evidence="2">
    <location>
        <begin position="22"/>
        <end position="76"/>
    </location>
</feature>
<dbReference type="InterPro" id="IPR013096">
    <property type="entry name" value="Cupin_2"/>
</dbReference>
<reference evidence="3 4" key="1">
    <citation type="submission" date="2017-04" db="EMBL/GenBank/DDBJ databases">
        <authorList>
            <person name="Afonso C.L."/>
            <person name="Miller P.J."/>
            <person name="Scott M.A."/>
            <person name="Spackman E."/>
            <person name="Goraichik I."/>
            <person name="Dimitrov K.M."/>
            <person name="Suarez D.L."/>
            <person name="Swayne D.E."/>
        </authorList>
    </citation>
    <scope>NUCLEOTIDE SEQUENCE [LARGE SCALE GENOMIC DNA]</scope>
    <source>
        <strain evidence="3 4">DSM 3385</strain>
    </source>
</reference>
<protein>
    <submittedName>
        <fullName evidence="3">Transcriptional regulator, XRE family with cupin sensor</fullName>
    </submittedName>
</protein>
<gene>
    <name evidence="3" type="ORF">SAMN02746065_101189</name>
</gene>
<dbReference type="SMART" id="SM00530">
    <property type="entry name" value="HTH_XRE"/>
    <property type="match status" value="1"/>
</dbReference>
<dbReference type="PANTHER" id="PTHR46797:SF19">
    <property type="entry name" value="BLL2473 PROTEIN"/>
    <property type="match status" value="1"/>
</dbReference>
<dbReference type="SUPFAM" id="SSF47413">
    <property type="entry name" value="lambda repressor-like DNA-binding domains"/>
    <property type="match status" value="1"/>
</dbReference>